<dbReference type="Gene3D" id="3.30.590.20">
    <property type="match status" value="1"/>
</dbReference>
<evidence type="ECO:0000256" key="6">
    <source>
        <dbReference type="ARBA" id="ARBA00022840"/>
    </source>
</evidence>
<dbReference type="GO" id="GO:0004357">
    <property type="term" value="F:glutamate-cysteine ligase activity"/>
    <property type="evidence" value="ECO:0007669"/>
    <property type="project" value="UniProtKB-EC"/>
</dbReference>
<name>A0ABS5YB90_9GAMM</name>
<protein>
    <recommendedName>
        <fullName evidence="8">Glutamate--cysteine ligase</fullName>
        <ecNumber evidence="8">6.3.2.2</ecNumber>
    </recommendedName>
    <alternativeName>
        <fullName evidence="8">Gamma-ECS</fullName>
        <shortName evidence="8">GCS</shortName>
    </alternativeName>
    <alternativeName>
        <fullName evidence="8">Gamma-glutamylcysteine synthetase</fullName>
    </alternativeName>
</protein>
<dbReference type="HAMAP" id="MF_00578">
    <property type="entry name" value="Glu_cys_ligase"/>
    <property type="match status" value="1"/>
</dbReference>
<evidence type="ECO:0000313" key="12">
    <source>
        <dbReference type="Proteomes" id="UP000811282"/>
    </source>
</evidence>
<dbReference type="PANTHER" id="PTHR38761">
    <property type="entry name" value="GLUTAMATE--CYSTEINE LIGASE"/>
    <property type="match status" value="1"/>
</dbReference>
<comment type="caution">
    <text evidence="11">The sequence shown here is derived from an EMBL/GenBank/DDBJ whole genome shotgun (WGS) entry which is preliminary data.</text>
</comment>
<dbReference type="Proteomes" id="UP000811282">
    <property type="component" value="Unassembled WGS sequence"/>
</dbReference>
<gene>
    <name evidence="8" type="primary">gshA</name>
    <name evidence="11" type="ORF">JZM24_09380</name>
</gene>
<evidence type="ECO:0000256" key="4">
    <source>
        <dbReference type="ARBA" id="ARBA00022684"/>
    </source>
</evidence>
<accession>A0ABS5YB90</accession>
<comment type="catalytic activity">
    <reaction evidence="7 8 9">
        <text>L-cysteine + L-glutamate + ATP = gamma-L-glutamyl-L-cysteine + ADP + phosphate + H(+)</text>
        <dbReference type="Rhea" id="RHEA:13285"/>
        <dbReference type="ChEBI" id="CHEBI:15378"/>
        <dbReference type="ChEBI" id="CHEBI:29985"/>
        <dbReference type="ChEBI" id="CHEBI:30616"/>
        <dbReference type="ChEBI" id="CHEBI:35235"/>
        <dbReference type="ChEBI" id="CHEBI:43474"/>
        <dbReference type="ChEBI" id="CHEBI:58173"/>
        <dbReference type="ChEBI" id="CHEBI:456216"/>
        <dbReference type="EC" id="6.3.2.2"/>
    </reaction>
</comment>
<dbReference type="RefSeq" id="WP_215669454.1">
    <property type="nucleotide sequence ID" value="NZ_JAFJYC010000001.1"/>
</dbReference>
<evidence type="ECO:0000256" key="5">
    <source>
        <dbReference type="ARBA" id="ARBA00022741"/>
    </source>
</evidence>
<dbReference type="EC" id="6.3.2.2" evidence="8"/>
<dbReference type="InterPro" id="IPR006334">
    <property type="entry name" value="Glut_cys_ligase"/>
</dbReference>
<evidence type="ECO:0000256" key="3">
    <source>
        <dbReference type="ARBA" id="ARBA00022598"/>
    </source>
</evidence>
<comment type="similarity">
    <text evidence="2 8">Belongs to the glutamate--cysteine ligase type 1 family. Type 1 subfamily.</text>
</comment>
<evidence type="ECO:0000313" key="11">
    <source>
        <dbReference type="EMBL" id="MBT9432290.1"/>
    </source>
</evidence>
<organism evidence="11 12">
    <name type="scientific">Candidatus Sodalis endolongispinus</name>
    <dbReference type="NCBI Taxonomy" id="2812662"/>
    <lineage>
        <taxon>Bacteria</taxon>
        <taxon>Pseudomonadati</taxon>
        <taxon>Pseudomonadota</taxon>
        <taxon>Gammaproteobacteria</taxon>
        <taxon>Enterobacterales</taxon>
        <taxon>Bruguierivoracaceae</taxon>
        <taxon>Sodalis</taxon>
    </lineage>
</organism>
<dbReference type="InterPro" id="IPR014746">
    <property type="entry name" value="Gln_synth/guanido_kin_cat_dom"/>
</dbReference>
<proteinExistence type="inferred from homology"/>
<dbReference type="InterPro" id="IPR007370">
    <property type="entry name" value="Glu_cys_ligase"/>
</dbReference>
<evidence type="ECO:0000256" key="1">
    <source>
        <dbReference type="ARBA" id="ARBA00005006"/>
    </source>
</evidence>
<evidence type="ECO:0000256" key="9">
    <source>
        <dbReference type="RuleBase" id="RU004391"/>
    </source>
</evidence>
<feature type="domain" description="Glutamate--cysteine ligase" evidence="10">
    <location>
        <begin position="11"/>
        <end position="380"/>
    </location>
</feature>
<evidence type="ECO:0000259" key="10">
    <source>
        <dbReference type="Pfam" id="PF04262"/>
    </source>
</evidence>
<dbReference type="EMBL" id="JAFJYC010000001">
    <property type="protein sequence ID" value="MBT9432290.1"/>
    <property type="molecule type" value="Genomic_DNA"/>
</dbReference>
<keyword evidence="6 8" id="KW-0067">ATP-binding</keyword>
<dbReference type="PANTHER" id="PTHR38761:SF1">
    <property type="entry name" value="GLUTAMATE--CYSTEINE LIGASE"/>
    <property type="match status" value="1"/>
</dbReference>
<evidence type="ECO:0000256" key="8">
    <source>
        <dbReference type="HAMAP-Rule" id="MF_00578"/>
    </source>
</evidence>
<evidence type="ECO:0000256" key="2">
    <source>
        <dbReference type="ARBA" id="ARBA00008772"/>
    </source>
</evidence>
<dbReference type="NCBIfam" id="TIGR01434">
    <property type="entry name" value="glu_cys_ligase"/>
    <property type="match status" value="1"/>
</dbReference>
<keyword evidence="4 8" id="KW-0317">Glutathione biosynthesis</keyword>
<sequence>MIPDVSTALSWLEANPQALKGIRRGVEREGLRINANGSLAQTPHPETLGSALTHKWITTDFAEALLEFITPVDDDIGHMLALLRDIHRYVTRRLGDERLWPMSMPCFIDSAQPIELAQYGSSNVGRMKTLYREGLKNRYSALMQVIAGVHYNFSLPLAFWQAYAGIRDEASGKEAISAGYLQLIRNYYRFGWIIPYLFGASPGICPLFLNGRETDLPFEQAASGLIYLPYATSLRLSDLGYTNKSQSQFGITFNHLDEYVRGLMQAIKTPSADYQRMGLQRDGHYLQLNTNVLQIESELYAPIRPKRVTRDDESPSDALMRGGIEYVEVRSLDINPFSPVGVDEEQARFLDLFLIWCTLARAPEMSADELRCTRTNWNRVILEGRKPGLMLGIDCGSTEQPLTTLGKSLFRDLRRVAEILDSNNGDTHYQQLCDKLVAGFDYPELTLSARFLDQLIEHGIGGLGLILANDYRQTLRDEPLEVLSEAQLDDERLRSWRVQRDLEAADRLSFDKFLASQNGR</sequence>
<evidence type="ECO:0000256" key="7">
    <source>
        <dbReference type="ARBA" id="ARBA00048819"/>
    </source>
</evidence>
<keyword evidence="5 8" id="KW-0547">Nucleotide-binding</keyword>
<keyword evidence="3 8" id="KW-0436">Ligase</keyword>
<dbReference type="SUPFAM" id="SSF55931">
    <property type="entry name" value="Glutamine synthetase/guanido kinase"/>
    <property type="match status" value="1"/>
</dbReference>
<dbReference type="Pfam" id="PF04262">
    <property type="entry name" value="Glu_cys_ligase"/>
    <property type="match status" value="1"/>
</dbReference>
<reference evidence="11 12" key="1">
    <citation type="journal article" date="2021" name="Genome Biol. Evol.">
        <title>The evolution of interdependence in a four-way mealybug symbiosis.</title>
        <authorList>
            <person name="Garber A.I."/>
            <person name="Kupper M."/>
            <person name="Laetsch D.R."/>
            <person name="Weldon S.R."/>
            <person name="Ladinsky M.S."/>
            <person name="Bjorkman P.J."/>
            <person name="McCutcheon J.P."/>
        </authorList>
    </citation>
    <scope>NUCLEOTIDE SEQUENCE [LARGE SCALE GENOMIC DNA]</scope>
    <source>
        <strain evidence="11">SOD</strain>
    </source>
</reference>
<comment type="pathway">
    <text evidence="1 8 9">Sulfur metabolism; glutathione biosynthesis; glutathione from L-cysteine and L-glutamate: step 1/2.</text>
</comment>
<keyword evidence="12" id="KW-1185">Reference proteome</keyword>